<organism evidence="2 3">
    <name type="scientific">Alkalicoccobacillus plakortidis</name>
    <dbReference type="NCBI Taxonomy" id="444060"/>
    <lineage>
        <taxon>Bacteria</taxon>
        <taxon>Bacillati</taxon>
        <taxon>Bacillota</taxon>
        <taxon>Bacilli</taxon>
        <taxon>Bacillales</taxon>
        <taxon>Bacillaceae</taxon>
        <taxon>Alkalicoccobacillus</taxon>
    </lineage>
</organism>
<keyword evidence="1" id="KW-0732">Signal</keyword>
<proteinExistence type="predicted"/>
<name>A0ABT0XN63_9BACI</name>
<sequence>MKFVRLSFLAVLVLALSWSAPFSPEASAQEAASIDLEKPIVLVHGIGGAGYNFSSIERKLRGEGYDRSDLHAIDFAVDPAIIYETLVN</sequence>
<dbReference type="SUPFAM" id="SSF53474">
    <property type="entry name" value="alpha/beta-Hydrolases"/>
    <property type="match status" value="1"/>
</dbReference>
<dbReference type="EMBL" id="JAMQJY010000003">
    <property type="protein sequence ID" value="MCM2677349.1"/>
    <property type="molecule type" value="Genomic_DNA"/>
</dbReference>
<evidence type="ECO:0000313" key="3">
    <source>
        <dbReference type="Proteomes" id="UP001203665"/>
    </source>
</evidence>
<feature type="chain" id="PRO_5045641580" evidence="1">
    <location>
        <begin position="29"/>
        <end position="88"/>
    </location>
</feature>
<evidence type="ECO:0000313" key="2">
    <source>
        <dbReference type="EMBL" id="MCM2677349.1"/>
    </source>
</evidence>
<comment type="caution">
    <text evidence="2">The sequence shown here is derived from an EMBL/GenBank/DDBJ whole genome shotgun (WGS) entry which is preliminary data.</text>
</comment>
<gene>
    <name evidence="2" type="ORF">NDM98_19170</name>
</gene>
<accession>A0ABT0XN63</accession>
<dbReference type="Gene3D" id="3.40.50.1820">
    <property type="entry name" value="alpha/beta hydrolase"/>
    <property type="match status" value="1"/>
</dbReference>
<protein>
    <submittedName>
        <fullName evidence="2">Uncharacterized protein</fullName>
    </submittedName>
</protein>
<dbReference type="RefSeq" id="WP_251611034.1">
    <property type="nucleotide sequence ID" value="NZ_JAMQJY010000003.1"/>
</dbReference>
<dbReference type="InterPro" id="IPR029058">
    <property type="entry name" value="AB_hydrolase_fold"/>
</dbReference>
<reference evidence="2" key="1">
    <citation type="submission" date="2022-06" db="EMBL/GenBank/DDBJ databases">
        <title>Alkalicoccobacillus porphyridii sp. nov., isolated from a marine red alga, Porphyridium purpureum and reclassification of Shouchella plakortidis and Shouchella gibsonii as Alkalicoccobacillus plakortidis comb. nov. and Alkalicoccobacillus gibsonii comb. nov.</title>
        <authorList>
            <person name="Kim K.H."/>
            <person name="Lee J.K."/>
            <person name="Han D.M."/>
            <person name="Baek J.H."/>
            <person name="Jeon C.O."/>
        </authorList>
    </citation>
    <scope>NUCLEOTIDE SEQUENCE</scope>
    <source>
        <strain evidence="2">DSM 19153</strain>
    </source>
</reference>
<keyword evidence="3" id="KW-1185">Reference proteome</keyword>
<feature type="signal peptide" evidence="1">
    <location>
        <begin position="1"/>
        <end position="28"/>
    </location>
</feature>
<evidence type="ECO:0000256" key="1">
    <source>
        <dbReference type="SAM" id="SignalP"/>
    </source>
</evidence>
<dbReference type="Proteomes" id="UP001203665">
    <property type="component" value="Unassembled WGS sequence"/>
</dbReference>